<gene>
    <name evidence="2" type="ORF">VNI00_018634</name>
</gene>
<feature type="compositionally biased region" description="Polar residues" evidence="1">
    <location>
        <begin position="352"/>
        <end position="364"/>
    </location>
</feature>
<accession>A0AAW0AVX3</accession>
<organism evidence="2 3">
    <name type="scientific">Paramarasmius palmivorus</name>
    <dbReference type="NCBI Taxonomy" id="297713"/>
    <lineage>
        <taxon>Eukaryota</taxon>
        <taxon>Fungi</taxon>
        <taxon>Dikarya</taxon>
        <taxon>Basidiomycota</taxon>
        <taxon>Agaricomycotina</taxon>
        <taxon>Agaricomycetes</taxon>
        <taxon>Agaricomycetidae</taxon>
        <taxon>Agaricales</taxon>
        <taxon>Marasmiineae</taxon>
        <taxon>Marasmiaceae</taxon>
        <taxon>Paramarasmius</taxon>
    </lineage>
</organism>
<comment type="caution">
    <text evidence="2">The sequence shown here is derived from an EMBL/GenBank/DDBJ whole genome shotgun (WGS) entry which is preliminary data.</text>
</comment>
<name>A0AAW0AVX3_9AGAR</name>
<evidence type="ECO:0000256" key="1">
    <source>
        <dbReference type="SAM" id="MobiDB-lite"/>
    </source>
</evidence>
<evidence type="ECO:0000313" key="2">
    <source>
        <dbReference type="EMBL" id="KAK7017477.1"/>
    </source>
</evidence>
<reference evidence="2 3" key="1">
    <citation type="submission" date="2024-01" db="EMBL/GenBank/DDBJ databases">
        <title>A draft genome for a cacao thread blight-causing isolate of Paramarasmius palmivorus.</title>
        <authorList>
            <person name="Baruah I.K."/>
            <person name="Bukari Y."/>
            <person name="Amoako-Attah I."/>
            <person name="Meinhardt L.W."/>
            <person name="Bailey B.A."/>
            <person name="Cohen S.P."/>
        </authorList>
    </citation>
    <scope>NUCLEOTIDE SEQUENCE [LARGE SCALE GENOMIC DNA]</scope>
    <source>
        <strain evidence="2 3">GH-12</strain>
    </source>
</reference>
<feature type="region of interest" description="Disordered" evidence="1">
    <location>
        <begin position="340"/>
        <end position="364"/>
    </location>
</feature>
<dbReference type="AlphaFoldDB" id="A0AAW0AVX3"/>
<dbReference type="EMBL" id="JAYKXP010000254">
    <property type="protein sequence ID" value="KAK7017477.1"/>
    <property type="molecule type" value="Genomic_DNA"/>
</dbReference>
<evidence type="ECO:0000313" key="3">
    <source>
        <dbReference type="Proteomes" id="UP001383192"/>
    </source>
</evidence>
<sequence length="392" mass="43363">MDSITAFNGSGNASGWLQSFEEKFKKKSKSQKLKKLEKFLEGECEQWLKGIGSLGYEWVTAREAFVAYWVEGLRGKDFETRCSSITSPNADWSAIPINIVYENAPPLASVQKAISEAHPMFSTLVSTAILDPRGVYTKAFARFSHAQDQEAMFRVIWDAAYEAGRQCGVSEGRGQVRAESIEEGRQLGIVLAEQAAKREKEQQEARTMISVYVDTSDLTPEEAPTEPIAPTESTAPIAPIAPTESTAPIAPIAPIAPPATLTWADDADTIPPAVIIPPTTPPRDLTALCSTTEKKPFTSLQRRASRSHHFNKRHRNFHQYTIHTSHFNSLTPLVTRRHPSGIGPGKPVHTITRPQLPTPSSNRQLLPPLDWDRDPRLVQLGRILGDLGWVRA</sequence>
<keyword evidence="3" id="KW-1185">Reference proteome</keyword>
<proteinExistence type="predicted"/>
<protein>
    <submittedName>
        <fullName evidence="2">Uncharacterized protein</fullName>
    </submittedName>
</protein>
<dbReference type="Proteomes" id="UP001383192">
    <property type="component" value="Unassembled WGS sequence"/>
</dbReference>